<evidence type="ECO:0000313" key="4">
    <source>
        <dbReference type="Proteomes" id="UP001642482"/>
    </source>
</evidence>
<feature type="compositionally biased region" description="Basic and acidic residues" evidence="1">
    <location>
        <begin position="285"/>
        <end position="298"/>
    </location>
</feature>
<name>A0ABP0D0X6_9PEZI</name>
<dbReference type="PANTHER" id="PTHR48171:SF1">
    <property type="entry name" value="VACUOLAR PROTEIN SORTING-ASSOCIATED PROTEIN 62"/>
    <property type="match status" value="1"/>
</dbReference>
<evidence type="ECO:0000313" key="3">
    <source>
        <dbReference type="EMBL" id="CAK7236916.1"/>
    </source>
</evidence>
<dbReference type="Proteomes" id="UP001642482">
    <property type="component" value="Unassembled WGS sequence"/>
</dbReference>
<comment type="caution">
    <text evidence="3">The sequence shown here is derived from an EMBL/GenBank/DDBJ whole genome shotgun (WGS) entry which is preliminary data.</text>
</comment>
<keyword evidence="2" id="KW-1133">Transmembrane helix</keyword>
<organism evidence="3 4">
    <name type="scientific">Sporothrix eucalyptigena</name>
    <dbReference type="NCBI Taxonomy" id="1812306"/>
    <lineage>
        <taxon>Eukaryota</taxon>
        <taxon>Fungi</taxon>
        <taxon>Dikarya</taxon>
        <taxon>Ascomycota</taxon>
        <taxon>Pezizomycotina</taxon>
        <taxon>Sordariomycetes</taxon>
        <taxon>Sordariomycetidae</taxon>
        <taxon>Ophiostomatales</taxon>
        <taxon>Ophiostomataceae</taxon>
        <taxon>Sporothrix</taxon>
    </lineage>
</organism>
<dbReference type="InterPro" id="IPR009291">
    <property type="entry name" value="Vps62"/>
</dbReference>
<keyword evidence="2" id="KW-0472">Membrane</keyword>
<dbReference type="EMBL" id="CAWUHD010000171">
    <property type="protein sequence ID" value="CAK7236916.1"/>
    <property type="molecule type" value="Genomic_DNA"/>
</dbReference>
<protein>
    <submittedName>
        <fullName evidence="3">Vacuolar protein sorting-associated protein 62</fullName>
    </submittedName>
</protein>
<sequence>MYHLRRFTITAASVSFIVFILWFLPQALNPTPPTPEEKRRNKQWVDSSPYWIDRQACRWLSLCGLHHVRWDAPALPDHSDEDNGSDDDGHELRNLELRSFFATSDDYKWLSRESLGDESWEIAGRIAPNEADTEVEVQMTASDAPEEPDASEAPEFVSELRKRSVKNTDIPSYVLDYAPLVHLFSGENFWPSHIEEHVKHMLPYYNKTLIDHHGTIRPNGSNPLTLDNLYESLSHYPDPTKVCLTSEVDVETRPEWLHSHSGIPVPFTDDGEEDEGGSTPNPDVRNGHDYEQPDHQFSDDTTWFNVDKDHPLNRISDPRKLPTPQEVLALRRAKGPQEARARQLRQHLTGGDKRDKQVVMGVNGVPDLPDSLVHGYKPNDSGYSKAPAILVMVDKGSGILDAFWFFFYSYNLGQTVLKVRYGNHVGDWEHCMIRFENGVPRALFLSEHAGGQAYAWQALEKFKNASSSETNPLPQRPVIYSAVGSHAMYALPGTHPYVLPFKMLRDETDKGPLWDPAKNNLAYHYDYVLDREQGGAGEHGDDEDAISGEKDKDTTPGGPYVPPTSLTPASSNSDAPTSWFHFRGLWGDDLYELGDPRQWRLFGQYHYTDGPTGPKFKNLGREKVCQTERCRILYSLDAGKKASWYS</sequence>
<keyword evidence="4" id="KW-1185">Reference proteome</keyword>
<feature type="region of interest" description="Disordered" evidence="1">
    <location>
        <begin position="532"/>
        <end position="574"/>
    </location>
</feature>
<dbReference type="PANTHER" id="PTHR48171">
    <property type="entry name" value="DUF946 FAMILY PROTEIN"/>
    <property type="match status" value="1"/>
</dbReference>
<gene>
    <name evidence="3" type="primary">VPS62_2</name>
    <name evidence="3" type="ORF">SEUCBS140593_009781</name>
</gene>
<evidence type="ECO:0000256" key="1">
    <source>
        <dbReference type="SAM" id="MobiDB-lite"/>
    </source>
</evidence>
<keyword evidence="2" id="KW-0812">Transmembrane</keyword>
<reference evidence="3 4" key="1">
    <citation type="submission" date="2024-01" db="EMBL/GenBank/DDBJ databases">
        <authorList>
            <person name="Allen C."/>
            <person name="Tagirdzhanova G."/>
        </authorList>
    </citation>
    <scope>NUCLEOTIDE SEQUENCE [LARGE SCALE GENOMIC DNA]</scope>
</reference>
<evidence type="ECO:0000256" key="2">
    <source>
        <dbReference type="SAM" id="Phobius"/>
    </source>
</evidence>
<accession>A0ABP0D0X6</accession>
<feature type="region of interest" description="Disordered" evidence="1">
    <location>
        <begin position="255"/>
        <end position="300"/>
    </location>
</feature>
<feature type="compositionally biased region" description="Polar residues" evidence="1">
    <location>
        <begin position="564"/>
        <end position="574"/>
    </location>
</feature>
<dbReference type="Pfam" id="PF06101">
    <property type="entry name" value="Vps62"/>
    <property type="match status" value="1"/>
</dbReference>
<proteinExistence type="predicted"/>
<feature type="transmembrane region" description="Helical" evidence="2">
    <location>
        <begin position="7"/>
        <end position="24"/>
    </location>
</feature>